<sequence length="144" mass="16379">MDLSNRPSSTVLSKKSHLLYLEASIDTVEDSFIADNEKYSDDAVDLGAVNLSPVPLTQEKDQLWNSLLERAKVHGYMRESMLMMHSNFWFYHAFLVGKTLSTSTLAEVHQSSLVSKQHLLYLILINKSGLRLKFVMATSKAKWE</sequence>
<reference evidence="1" key="1">
    <citation type="submission" date="2023-06" db="EMBL/GenBank/DDBJ databases">
        <authorList>
            <consortium name="Lawrence Berkeley National Laboratory"/>
            <person name="Ahrendt S."/>
            <person name="Sahu N."/>
            <person name="Indic B."/>
            <person name="Wong-Bajracharya J."/>
            <person name="Merenyi Z."/>
            <person name="Ke H.-M."/>
            <person name="Monk M."/>
            <person name="Kocsube S."/>
            <person name="Drula E."/>
            <person name="Lipzen A."/>
            <person name="Balint B."/>
            <person name="Henrissat B."/>
            <person name="Andreopoulos B."/>
            <person name="Martin F.M."/>
            <person name="Harder C.B."/>
            <person name="Rigling D."/>
            <person name="Ford K.L."/>
            <person name="Foster G.D."/>
            <person name="Pangilinan J."/>
            <person name="Papanicolaou A."/>
            <person name="Barry K."/>
            <person name="LaButti K."/>
            <person name="Viragh M."/>
            <person name="Koriabine M."/>
            <person name="Yan M."/>
            <person name="Riley R."/>
            <person name="Champramary S."/>
            <person name="Plett K.L."/>
            <person name="Tsai I.J."/>
            <person name="Slot J."/>
            <person name="Sipos G."/>
            <person name="Plett J."/>
            <person name="Nagy L.G."/>
            <person name="Grigoriev I.V."/>
        </authorList>
    </citation>
    <scope>NUCLEOTIDE SEQUENCE</scope>
    <source>
        <strain evidence="1">FPL87.14</strain>
    </source>
</reference>
<organism evidence="1 2">
    <name type="scientific">Armillaria borealis</name>
    <dbReference type="NCBI Taxonomy" id="47425"/>
    <lineage>
        <taxon>Eukaryota</taxon>
        <taxon>Fungi</taxon>
        <taxon>Dikarya</taxon>
        <taxon>Basidiomycota</taxon>
        <taxon>Agaricomycotina</taxon>
        <taxon>Agaricomycetes</taxon>
        <taxon>Agaricomycetidae</taxon>
        <taxon>Agaricales</taxon>
        <taxon>Marasmiineae</taxon>
        <taxon>Physalacriaceae</taxon>
        <taxon>Armillaria</taxon>
    </lineage>
</organism>
<proteinExistence type="predicted"/>
<accession>A0AA39MXK9</accession>
<comment type="caution">
    <text evidence="1">The sequence shown here is derived from an EMBL/GenBank/DDBJ whole genome shotgun (WGS) entry which is preliminary data.</text>
</comment>
<evidence type="ECO:0000313" key="1">
    <source>
        <dbReference type="EMBL" id="KAK0449943.1"/>
    </source>
</evidence>
<gene>
    <name evidence="1" type="ORF">EV421DRAFT_1732172</name>
</gene>
<name>A0AA39MXK9_9AGAR</name>
<protein>
    <submittedName>
        <fullName evidence="1">Uncharacterized protein</fullName>
    </submittedName>
</protein>
<dbReference type="EMBL" id="JAUEPT010000007">
    <property type="protein sequence ID" value="KAK0449943.1"/>
    <property type="molecule type" value="Genomic_DNA"/>
</dbReference>
<evidence type="ECO:0000313" key="2">
    <source>
        <dbReference type="Proteomes" id="UP001175226"/>
    </source>
</evidence>
<dbReference type="Proteomes" id="UP001175226">
    <property type="component" value="Unassembled WGS sequence"/>
</dbReference>
<keyword evidence="2" id="KW-1185">Reference proteome</keyword>
<dbReference type="AlphaFoldDB" id="A0AA39MXK9"/>